<organism evidence="1 2">
    <name type="scientific">Citrus clementina</name>
    <name type="common">Clementine</name>
    <name type="synonym">Citrus deliciosa x Citrus sinensis</name>
    <dbReference type="NCBI Taxonomy" id="85681"/>
    <lineage>
        <taxon>Eukaryota</taxon>
        <taxon>Viridiplantae</taxon>
        <taxon>Streptophyta</taxon>
        <taxon>Embryophyta</taxon>
        <taxon>Tracheophyta</taxon>
        <taxon>Spermatophyta</taxon>
        <taxon>Magnoliopsida</taxon>
        <taxon>eudicotyledons</taxon>
        <taxon>Gunneridae</taxon>
        <taxon>Pentapetalae</taxon>
        <taxon>rosids</taxon>
        <taxon>malvids</taxon>
        <taxon>Sapindales</taxon>
        <taxon>Rutaceae</taxon>
        <taxon>Aurantioideae</taxon>
        <taxon>Citrus</taxon>
    </lineage>
</organism>
<gene>
    <name evidence="1" type="ORF">CICLE_v10029704mg</name>
</gene>
<dbReference type="InParanoid" id="V4UFT7"/>
<proteinExistence type="predicted"/>
<reference evidence="1 2" key="1">
    <citation type="submission" date="2013-10" db="EMBL/GenBank/DDBJ databases">
        <authorList>
            <consortium name="International Citrus Genome Consortium"/>
            <person name="Jenkins J."/>
            <person name="Schmutz J."/>
            <person name="Prochnik S."/>
            <person name="Rokhsar D."/>
            <person name="Gmitter F."/>
            <person name="Ollitrault P."/>
            <person name="Machado M."/>
            <person name="Talon M."/>
            <person name="Wincker P."/>
            <person name="Jaillon O."/>
            <person name="Morgante M."/>
        </authorList>
    </citation>
    <scope>NUCLEOTIDE SEQUENCE</scope>
    <source>
        <strain evidence="2">cv. Clemenules</strain>
    </source>
</reference>
<dbReference type="KEGG" id="cic:CICLE_v10029704mg"/>
<dbReference type="AlphaFoldDB" id="V4UFT7"/>
<evidence type="ECO:0000313" key="2">
    <source>
        <dbReference type="Proteomes" id="UP000030687"/>
    </source>
</evidence>
<sequence length="84" mass="9751">MDVQVAMLYSFDIPPKHDHIEFPKNNPHTVSFTKVPTLGSSNFRSANFICLKQLIGQSNNMKRNRMNKSIKVICYKQIKRQIIT</sequence>
<name>V4UFT7_CITCL</name>
<dbReference type="EMBL" id="KI536978">
    <property type="protein sequence ID" value="ESR38169.1"/>
    <property type="molecule type" value="Genomic_DNA"/>
</dbReference>
<protein>
    <submittedName>
        <fullName evidence="1">Uncharacterized protein</fullName>
    </submittedName>
</protein>
<keyword evidence="2" id="KW-1185">Reference proteome</keyword>
<dbReference type="Proteomes" id="UP000030687">
    <property type="component" value="Unassembled WGS sequence"/>
</dbReference>
<dbReference type="Gramene" id="ESR38169">
    <property type="protein sequence ID" value="ESR38169"/>
    <property type="gene ID" value="CICLE_v10029704mg"/>
</dbReference>
<accession>V4UFT7</accession>
<evidence type="ECO:0000313" key="1">
    <source>
        <dbReference type="EMBL" id="ESR38169.1"/>
    </source>
</evidence>